<dbReference type="Proteomes" id="UP001060085">
    <property type="component" value="Linkage Group LG01"/>
</dbReference>
<gene>
    <name evidence="1" type="ORF">M9H77_05171</name>
</gene>
<sequence length="391" mass="42680">MREMMAPGTGTSPYNGGLLDNKLNKSNASVMENENHEELDDLSQAKAGKPPRNNPAMRHSISQALLPGTLKLELPNGFIVGQQSPSGENSEFLPVLRSGSYAEKGPKEYMEDEHICIDNLHNHLGAASDFPSPGAFYGVFDGHGGVDAASFTRKNILKFITEDSYFPAGIRRAIRGAFVRVDNALADNKSLDRTSGTTALIALVMGRKMLIANAGDSRAVLGKRGKAVELSKDHKPNCTSEKLRIEKLGGVIYDGYLNGQLSVARALGDWHLKGPKGSIYPLSSEPELEELVLTEEDEFLVIGCDGLWDVMSSQCAVTMIRKELMVHNDPEKCCKVLVKEALKRNTCDNLTVVVVCFSPDPPPRIEIPRSHRRRSISAEGLDLLKGVLNNI</sequence>
<name>A0ACC0CGJ8_CATRO</name>
<reference evidence="2" key="1">
    <citation type="journal article" date="2023" name="Nat. Plants">
        <title>Single-cell RNA sequencing provides a high-resolution roadmap for understanding the multicellular compartmentation of specialized metabolism.</title>
        <authorList>
            <person name="Sun S."/>
            <person name="Shen X."/>
            <person name="Li Y."/>
            <person name="Li Y."/>
            <person name="Wang S."/>
            <person name="Li R."/>
            <person name="Zhang H."/>
            <person name="Shen G."/>
            <person name="Guo B."/>
            <person name="Wei J."/>
            <person name="Xu J."/>
            <person name="St-Pierre B."/>
            <person name="Chen S."/>
            <person name="Sun C."/>
        </authorList>
    </citation>
    <scope>NUCLEOTIDE SEQUENCE [LARGE SCALE GENOMIC DNA]</scope>
</reference>
<accession>A0ACC0CGJ8</accession>
<organism evidence="1 2">
    <name type="scientific">Catharanthus roseus</name>
    <name type="common">Madagascar periwinkle</name>
    <name type="synonym">Vinca rosea</name>
    <dbReference type="NCBI Taxonomy" id="4058"/>
    <lineage>
        <taxon>Eukaryota</taxon>
        <taxon>Viridiplantae</taxon>
        <taxon>Streptophyta</taxon>
        <taxon>Embryophyta</taxon>
        <taxon>Tracheophyta</taxon>
        <taxon>Spermatophyta</taxon>
        <taxon>Magnoliopsida</taxon>
        <taxon>eudicotyledons</taxon>
        <taxon>Gunneridae</taxon>
        <taxon>Pentapetalae</taxon>
        <taxon>asterids</taxon>
        <taxon>lamiids</taxon>
        <taxon>Gentianales</taxon>
        <taxon>Apocynaceae</taxon>
        <taxon>Rauvolfioideae</taxon>
        <taxon>Vinceae</taxon>
        <taxon>Catharanthinae</taxon>
        <taxon>Catharanthus</taxon>
    </lineage>
</organism>
<dbReference type="EMBL" id="CM044701">
    <property type="protein sequence ID" value="KAI5683943.1"/>
    <property type="molecule type" value="Genomic_DNA"/>
</dbReference>
<proteinExistence type="predicted"/>
<protein>
    <submittedName>
        <fullName evidence="1">Uncharacterized protein</fullName>
    </submittedName>
</protein>
<keyword evidence="2" id="KW-1185">Reference proteome</keyword>
<evidence type="ECO:0000313" key="1">
    <source>
        <dbReference type="EMBL" id="KAI5683943.1"/>
    </source>
</evidence>
<comment type="caution">
    <text evidence="1">The sequence shown here is derived from an EMBL/GenBank/DDBJ whole genome shotgun (WGS) entry which is preliminary data.</text>
</comment>
<evidence type="ECO:0000313" key="2">
    <source>
        <dbReference type="Proteomes" id="UP001060085"/>
    </source>
</evidence>